<evidence type="ECO:0000313" key="3">
    <source>
        <dbReference type="Proteomes" id="UP001324993"/>
    </source>
</evidence>
<dbReference type="Pfam" id="PF12951">
    <property type="entry name" value="PATR"/>
    <property type="match status" value="2"/>
</dbReference>
<dbReference type="Proteomes" id="UP001324993">
    <property type="component" value="Chromosome"/>
</dbReference>
<proteinExistence type="predicted"/>
<sequence>MNQNLYPRLISRSLTRRATAPLNLAVLSTIFVFTASNVNAAGRSWANSGSDFNTDSNWGGGSVPTDADWVSFNGTPVYQPNLSASVETQSLTFNGAGYVVSSSSPSFTLSTGGITSSVAGTTTISAPVIFDKDTGNYGVNQATGGLLDLSGGVSTTDNARLVEINSGGQQGTVSFSGMNTYGGNTWVGAGTIEVSVLGNAGAAGNYGTGDILLGRSSSTGTLNYIGSGETSSKVIDMAGTVGGAKIDTTGATGALILTADIVHSNVNLKTLTLTGDTTGNALQGEVTDSAWNKVTSVVKDGSGEWTLSAANTYSGSTTVENGKLIAAHENALGETYSSGQGADVIVNGGELDSTVANVNIGGALTLAGGQLTTRGNDIGSYTLGNNENFSFTDGTLSVTLAAAGGASDQIIGGGTGTFTITGGILDLGDTVVDYAITYSIFAGFDSGSVSGLDIVGYDTDNWIAALNADGGSGVLSFSAIPEPMHSSAILAFLSLAAVSTRKRFNRHR</sequence>
<evidence type="ECO:0000313" key="2">
    <source>
        <dbReference type="EMBL" id="WPJ95055.1"/>
    </source>
</evidence>
<keyword evidence="3" id="KW-1185">Reference proteome</keyword>
<gene>
    <name evidence="2" type="ORF">SH580_16630</name>
</gene>
<organism evidence="2 3">
    <name type="scientific">Coraliomargarita algicola</name>
    <dbReference type="NCBI Taxonomy" id="3092156"/>
    <lineage>
        <taxon>Bacteria</taxon>
        <taxon>Pseudomonadati</taxon>
        <taxon>Verrucomicrobiota</taxon>
        <taxon>Opitutia</taxon>
        <taxon>Puniceicoccales</taxon>
        <taxon>Coraliomargaritaceae</taxon>
        <taxon>Coraliomargarita</taxon>
    </lineage>
</organism>
<accession>A0ABZ0RFW2</accession>
<dbReference type="NCBIfam" id="TIGR02601">
    <property type="entry name" value="autotrns_rpt"/>
    <property type="match status" value="1"/>
</dbReference>
<name>A0ABZ0RFW2_9BACT</name>
<dbReference type="RefSeq" id="WP_319831957.1">
    <property type="nucleotide sequence ID" value="NZ_CP138858.1"/>
</dbReference>
<reference evidence="2 3" key="1">
    <citation type="submission" date="2023-11" db="EMBL/GenBank/DDBJ databases">
        <title>Coraliomargarita sp. nov., isolated from marine algae.</title>
        <authorList>
            <person name="Lee J.K."/>
            <person name="Baek J.H."/>
            <person name="Kim J.M."/>
            <person name="Choi D.G."/>
            <person name="Jeon C.O."/>
        </authorList>
    </citation>
    <scope>NUCLEOTIDE SEQUENCE [LARGE SCALE GENOMIC DNA]</scope>
    <source>
        <strain evidence="2 3">J2-16</strain>
    </source>
</reference>
<dbReference type="InterPro" id="IPR013425">
    <property type="entry name" value="Autotrns_rpt"/>
</dbReference>
<protein>
    <submittedName>
        <fullName evidence="2">Autotransporter-associated beta strand repeat-containing protein</fullName>
    </submittedName>
</protein>
<evidence type="ECO:0000256" key="1">
    <source>
        <dbReference type="ARBA" id="ARBA00022729"/>
    </source>
</evidence>
<keyword evidence="1" id="KW-0732">Signal</keyword>
<dbReference type="EMBL" id="CP138858">
    <property type="protein sequence ID" value="WPJ95055.1"/>
    <property type="molecule type" value="Genomic_DNA"/>
</dbReference>